<reference evidence="3 4" key="2">
    <citation type="submission" date="2009-02" db="EMBL/GenBank/DDBJ databases">
        <title>Draft genome sequence of Clostridium methylpentosum (DSM 5476).</title>
        <authorList>
            <person name="Sudarsanam P."/>
            <person name="Ley R."/>
            <person name="Guruge J."/>
            <person name="Turnbaugh P.J."/>
            <person name="Mahowald M."/>
            <person name="Liep D."/>
            <person name="Gordon J."/>
        </authorList>
    </citation>
    <scope>NUCLEOTIDE SEQUENCE [LARGE SCALE GENOMIC DNA]</scope>
    <source>
        <strain evidence="3 4">DSM 5476</strain>
    </source>
</reference>
<protein>
    <recommendedName>
        <fullName evidence="5">Zinc-ribbon domain-containing protein</fullName>
    </recommendedName>
</protein>
<keyword evidence="1" id="KW-0175">Coiled coil</keyword>
<organism evidence="3 4">
    <name type="scientific">[Clostridium] methylpentosum DSM 5476</name>
    <dbReference type="NCBI Taxonomy" id="537013"/>
    <lineage>
        <taxon>Bacteria</taxon>
        <taxon>Bacillati</taxon>
        <taxon>Bacillota</taxon>
        <taxon>Clostridia</taxon>
        <taxon>Eubacteriales</taxon>
        <taxon>Oscillospiraceae</taxon>
        <taxon>Oscillospiraceae incertae sedis</taxon>
    </lineage>
</organism>
<dbReference type="AlphaFoldDB" id="C0EBG2"/>
<reference evidence="3 4" key="1">
    <citation type="submission" date="2009-01" db="EMBL/GenBank/DDBJ databases">
        <authorList>
            <person name="Fulton L."/>
            <person name="Clifton S."/>
            <person name="Fulton B."/>
            <person name="Xu J."/>
            <person name="Minx P."/>
            <person name="Pepin K.H."/>
            <person name="Johnson M."/>
            <person name="Bhonagiri V."/>
            <person name="Nash W.E."/>
            <person name="Mardis E.R."/>
            <person name="Wilson R.K."/>
        </authorList>
    </citation>
    <scope>NUCLEOTIDE SEQUENCE [LARGE SCALE GENOMIC DNA]</scope>
    <source>
        <strain evidence="3 4">DSM 5476</strain>
    </source>
</reference>
<sequence>MLRIKGLKKGEKVRIIERNKFDNQIGGTIMGMFDDLCGKAKDVADAAGKKTGEIVELTKYKMKASQLHSDIRAAHEKLGSAVYSMVKADYENPELINSMAEEIDELMAKLKEIEDKISELKRVVKCPCCGANNAQDSSYCSQCGCKLGADFSKQEEKIVVETPDEDPVEPEISADETPEEPEISLEDVEEDKGE</sequence>
<dbReference type="EMBL" id="ACEC01000041">
    <property type="protein sequence ID" value="EEG31238.1"/>
    <property type="molecule type" value="Genomic_DNA"/>
</dbReference>
<evidence type="ECO:0000256" key="2">
    <source>
        <dbReference type="SAM" id="MobiDB-lite"/>
    </source>
</evidence>
<feature type="compositionally biased region" description="Acidic residues" evidence="2">
    <location>
        <begin position="162"/>
        <end position="194"/>
    </location>
</feature>
<evidence type="ECO:0000313" key="3">
    <source>
        <dbReference type="EMBL" id="EEG31238.1"/>
    </source>
</evidence>
<dbReference type="STRING" id="537013.CLOSTMETH_01180"/>
<comment type="caution">
    <text evidence="3">The sequence shown here is derived from an EMBL/GenBank/DDBJ whole genome shotgun (WGS) entry which is preliminary data.</text>
</comment>
<evidence type="ECO:0008006" key="5">
    <source>
        <dbReference type="Google" id="ProtNLM"/>
    </source>
</evidence>
<evidence type="ECO:0000313" key="4">
    <source>
        <dbReference type="Proteomes" id="UP000003340"/>
    </source>
</evidence>
<feature type="coiled-coil region" evidence="1">
    <location>
        <begin position="96"/>
        <end position="123"/>
    </location>
</feature>
<dbReference type="Proteomes" id="UP000003340">
    <property type="component" value="Unassembled WGS sequence"/>
</dbReference>
<dbReference type="HOGENOM" id="CLU_1400368_0_0_9"/>
<gene>
    <name evidence="3" type="ORF">CLOSTMETH_01180</name>
</gene>
<accession>C0EBG2</accession>
<name>C0EBG2_9FIRM</name>
<dbReference type="eggNOG" id="ENOG50333JK">
    <property type="taxonomic scope" value="Bacteria"/>
</dbReference>
<proteinExistence type="predicted"/>
<keyword evidence="4" id="KW-1185">Reference proteome</keyword>
<feature type="region of interest" description="Disordered" evidence="2">
    <location>
        <begin position="159"/>
        <end position="194"/>
    </location>
</feature>
<evidence type="ECO:0000256" key="1">
    <source>
        <dbReference type="SAM" id="Coils"/>
    </source>
</evidence>